<gene>
    <name evidence="10" type="ORF">BRENAR_LOCUS2822</name>
</gene>
<evidence type="ECO:0000313" key="10">
    <source>
        <dbReference type="EMBL" id="VEU22090.1"/>
    </source>
</evidence>
<feature type="compositionally biased region" description="Polar residues" evidence="9">
    <location>
        <begin position="188"/>
        <end position="207"/>
    </location>
</feature>
<organism evidence="10 11">
    <name type="scientific">Brettanomyces naardenensis</name>
    <name type="common">Yeast</name>
    <dbReference type="NCBI Taxonomy" id="13370"/>
    <lineage>
        <taxon>Eukaryota</taxon>
        <taxon>Fungi</taxon>
        <taxon>Dikarya</taxon>
        <taxon>Ascomycota</taxon>
        <taxon>Saccharomycotina</taxon>
        <taxon>Pichiomycetes</taxon>
        <taxon>Pichiales</taxon>
        <taxon>Pichiaceae</taxon>
        <taxon>Brettanomyces</taxon>
    </lineage>
</organism>
<dbReference type="InParanoid" id="A0A448YMG1"/>
<feature type="compositionally biased region" description="Low complexity" evidence="9">
    <location>
        <begin position="433"/>
        <end position="450"/>
    </location>
</feature>
<evidence type="ECO:0000256" key="5">
    <source>
        <dbReference type="ARBA" id="ARBA00022491"/>
    </source>
</evidence>
<dbReference type="EMBL" id="CAACVR010000017">
    <property type="protein sequence ID" value="VEU22090.1"/>
    <property type="molecule type" value="Genomic_DNA"/>
</dbReference>
<keyword evidence="4" id="KW-0963">Cytoplasm</keyword>
<feature type="compositionally biased region" description="Polar residues" evidence="9">
    <location>
        <begin position="1"/>
        <end position="10"/>
    </location>
</feature>
<proteinExistence type="inferred from homology"/>
<comment type="similarity">
    <text evidence="3">Belongs to the WHI5/NRM1 family.</text>
</comment>
<comment type="subcellular location">
    <subcellularLocation>
        <location evidence="2">Cytoplasm</location>
    </subcellularLocation>
    <subcellularLocation>
        <location evidence="1">Nucleus</location>
    </subcellularLocation>
</comment>
<feature type="region of interest" description="Disordered" evidence="9">
    <location>
        <begin position="184"/>
        <end position="233"/>
    </location>
</feature>
<dbReference type="AlphaFoldDB" id="A0A448YMG1"/>
<feature type="region of interest" description="Disordered" evidence="9">
    <location>
        <begin position="1"/>
        <end position="47"/>
    </location>
</feature>
<evidence type="ECO:0000313" key="11">
    <source>
        <dbReference type="Proteomes" id="UP000290900"/>
    </source>
</evidence>
<name>A0A448YMG1_BRENA</name>
<dbReference type="STRING" id="13370.A0A448YMG1"/>
<dbReference type="OrthoDB" id="2359117at2759"/>
<sequence>MGMGKSTSFEGRTFMVPKTPERTPGQLQSEGTPLLSPSFLSTTPKKRRSTDFYSLLKSPMLNNLQESPASVKRRSIELNKAIEDRNFVFHDSTGSPLLKSPNRSPVPTSYSRVARKTEPEIKKISDNLRTRLNYAKAKIQHGWSDKSITEVRKKLQEEKSSRLLTDEDKNRYDQFWRMQDDKLPEALESSSAPGGSTTELPETQGTPRSIGHRRNKSASSRISLDDIASRQKRGSADRALLQALSPEVKVARGAFSSPRTSRVSGPQPPPPAPGALAPLKTSPSPENRLEQDAIMSLMSLSSPVKYSASGSTSPTGSHADISPKNGPSNKLLPPTTLPPISPSLQRNSSSQSTYLPPPPPLAPPKFNTIDDDTTEDETEDEHEQDRGLPGNPSISRRLPAPRTLGPPIGTIGTSGLSGLGLSSSMTGEQLQIKPLRQSRSSSPSKQPSPLRRQDEDEERTASEASE</sequence>
<dbReference type="Proteomes" id="UP000290900">
    <property type="component" value="Unassembled WGS sequence"/>
</dbReference>
<dbReference type="GO" id="GO:0000082">
    <property type="term" value="P:G1/S transition of mitotic cell cycle"/>
    <property type="evidence" value="ECO:0007669"/>
    <property type="project" value="InterPro"/>
</dbReference>
<evidence type="ECO:0000256" key="9">
    <source>
        <dbReference type="SAM" id="MobiDB-lite"/>
    </source>
</evidence>
<feature type="compositionally biased region" description="Polar residues" evidence="9">
    <location>
        <begin position="298"/>
        <end position="316"/>
    </location>
</feature>
<dbReference type="GO" id="GO:0005737">
    <property type="term" value="C:cytoplasm"/>
    <property type="evidence" value="ECO:0007669"/>
    <property type="project" value="UniProtKB-SubCell"/>
</dbReference>
<evidence type="ECO:0000256" key="4">
    <source>
        <dbReference type="ARBA" id="ARBA00022490"/>
    </source>
</evidence>
<evidence type="ECO:0000256" key="1">
    <source>
        <dbReference type="ARBA" id="ARBA00004123"/>
    </source>
</evidence>
<feature type="region of interest" description="Disordered" evidence="9">
    <location>
        <begin position="251"/>
        <end position="466"/>
    </location>
</feature>
<keyword evidence="5" id="KW-0678">Repressor</keyword>
<evidence type="ECO:0000256" key="3">
    <source>
        <dbReference type="ARBA" id="ARBA00006922"/>
    </source>
</evidence>
<evidence type="ECO:0000256" key="2">
    <source>
        <dbReference type="ARBA" id="ARBA00004496"/>
    </source>
</evidence>
<feature type="compositionally biased region" description="Low complexity" evidence="9">
    <location>
        <begin position="408"/>
        <end position="424"/>
    </location>
</feature>
<dbReference type="PANTHER" id="PTHR28246">
    <property type="entry name" value="G1-SPECIFIC TRANSCRIPTIONAL REPRESSOR WHI5-RELATED"/>
    <property type="match status" value="1"/>
</dbReference>
<accession>A0A448YMG1</accession>
<dbReference type="GO" id="GO:0003712">
    <property type="term" value="F:transcription coregulator activity"/>
    <property type="evidence" value="ECO:0007669"/>
    <property type="project" value="TreeGrafter"/>
</dbReference>
<keyword evidence="11" id="KW-1185">Reference proteome</keyword>
<reference evidence="10 11" key="1">
    <citation type="submission" date="2018-12" db="EMBL/GenBank/DDBJ databases">
        <authorList>
            <person name="Tiukova I."/>
            <person name="Dainat J."/>
        </authorList>
    </citation>
    <scope>NUCLEOTIDE SEQUENCE [LARGE SCALE GENOMIC DNA]</scope>
</reference>
<evidence type="ECO:0000256" key="8">
    <source>
        <dbReference type="ARBA" id="ARBA00023242"/>
    </source>
</evidence>
<dbReference type="PANTHER" id="PTHR28246:SF1">
    <property type="entry name" value="G1-SPECIFIC TRANSCRIPTIONAL REPRESSOR WHI5-RELATED"/>
    <property type="match status" value="1"/>
</dbReference>
<dbReference type="InterPro" id="IPR013734">
    <property type="entry name" value="TF_Nrm1/Whi5"/>
</dbReference>
<feature type="compositionally biased region" description="Acidic residues" evidence="9">
    <location>
        <begin position="369"/>
        <end position="382"/>
    </location>
</feature>
<dbReference type="InterPro" id="IPR039198">
    <property type="entry name" value="Srl3/Whi5"/>
</dbReference>
<keyword evidence="6" id="KW-0805">Transcription regulation</keyword>
<feature type="compositionally biased region" description="Low complexity" evidence="9">
    <location>
        <begin position="342"/>
        <end position="352"/>
    </location>
</feature>
<keyword evidence="8" id="KW-0539">Nucleus</keyword>
<evidence type="ECO:0000256" key="6">
    <source>
        <dbReference type="ARBA" id="ARBA00023015"/>
    </source>
</evidence>
<evidence type="ECO:0000256" key="7">
    <source>
        <dbReference type="ARBA" id="ARBA00023163"/>
    </source>
</evidence>
<dbReference type="Pfam" id="PF08528">
    <property type="entry name" value="Whi5"/>
    <property type="match status" value="1"/>
</dbReference>
<keyword evidence="7" id="KW-0804">Transcription</keyword>
<dbReference type="GO" id="GO:0033309">
    <property type="term" value="C:SBF transcription complex"/>
    <property type="evidence" value="ECO:0007669"/>
    <property type="project" value="TreeGrafter"/>
</dbReference>
<protein>
    <submittedName>
        <fullName evidence="10">DEKNAAC103079</fullName>
    </submittedName>
</protein>